<feature type="signal peptide" evidence="1">
    <location>
        <begin position="1"/>
        <end position="20"/>
    </location>
</feature>
<feature type="chain" id="PRO_5014613034" description="Rieske domain-containing protein" evidence="1">
    <location>
        <begin position="21"/>
        <end position="142"/>
    </location>
</feature>
<dbReference type="EMBL" id="PJEO01000043">
    <property type="protein sequence ID" value="PKQ44660.1"/>
    <property type="molecule type" value="Genomic_DNA"/>
</dbReference>
<accession>A0A2N3HI44</accession>
<evidence type="ECO:0008006" key="4">
    <source>
        <dbReference type="Google" id="ProtNLM"/>
    </source>
</evidence>
<comment type="caution">
    <text evidence="2">The sequence shown here is derived from an EMBL/GenBank/DDBJ whole genome shotgun (WGS) entry which is preliminary data.</text>
</comment>
<evidence type="ECO:0000256" key="1">
    <source>
        <dbReference type="SAM" id="SignalP"/>
    </source>
</evidence>
<dbReference type="AlphaFoldDB" id="A0A2N3HI44"/>
<name>A0A2N3HI44_9FLAO</name>
<keyword evidence="1" id="KW-0732">Signal</keyword>
<gene>
    <name evidence="2" type="ORF">CSW08_11780</name>
</gene>
<dbReference type="PROSITE" id="PS51257">
    <property type="entry name" value="PROKAR_LIPOPROTEIN"/>
    <property type="match status" value="1"/>
</dbReference>
<evidence type="ECO:0000313" key="3">
    <source>
        <dbReference type="Proteomes" id="UP000233435"/>
    </source>
</evidence>
<sequence>MKSFFYILLLVILSSCSGNSVDNRNCRFLLNVGVNVNVNMSLPQYSQLQFISNSVYVPNAGNAGIIVTNTGSGYLAWDAGDPNHVSSSCSTLTVSGLNATCGCADENTYSLVTGQALGNGDLQCPLKNYRVEQSGNNLLIYN</sequence>
<dbReference type="OrthoDB" id="1201186at2"/>
<dbReference type="RefSeq" id="WP_106660085.1">
    <property type="nucleotide sequence ID" value="NZ_PJEO01000043.1"/>
</dbReference>
<protein>
    <recommendedName>
        <fullName evidence="4">Rieske domain-containing protein</fullName>
    </recommendedName>
</protein>
<organism evidence="2 3">
    <name type="scientific">Confluentibacter flavum</name>
    <dbReference type="NCBI Taxonomy" id="1909700"/>
    <lineage>
        <taxon>Bacteria</taxon>
        <taxon>Pseudomonadati</taxon>
        <taxon>Bacteroidota</taxon>
        <taxon>Flavobacteriia</taxon>
        <taxon>Flavobacteriales</taxon>
        <taxon>Flavobacteriaceae</taxon>
        <taxon>Confluentibacter</taxon>
    </lineage>
</organism>
<dbReference type="Proteomes" id="UP000233435">
    <property type="component" value="Unassembled WGS sequence"/>
</dbReference>
<proteinExistence type="predicted"/>
<reference evidence="2 3" key="1">
    <citation type="submission" date="2017-12" db="EMBL/GenBank/DDBJ databases">
        <title>Confluentibacter flavum sp. nov., isolated from the saline lake.</title>
        <authorList>
            <person name="Yu L."/>
        </authorList>
    </citation>
    <scope>NUCLEOTIDE SEQUENCE [LARGE SCALE GENOMIC DNA]</scope>
    <source>
        <strain evidence="2 3">3B</strain>
    </source>
</reference>
<keyword evidence="3" id="KW-1185">Reference proteome</keyword>
<evidence type="ECO:0000313" key="2">
    <source>
        <dbReference type="EMBL" id="PKQ44660.1"/>
    </source>
</evidence>